<sequence length="345" mass="37299">MRRHLVPTLLKVAAFVTVTVVSTTLLALTIANTGLQSTDSYRARFTDVTAVHSGDDVRIGGVRVGQVTEIGFAPDGSAEVEFSLDEGRRIPADTRATVKFRNLVGQRYIALTPGPGKQAAPLPPGGLIPLEHTAPALNLTELFNGFKPLFAALDPDDVNKLSYEIIQVLQGEGGTVRSLLAHTASLTTTLAEKDRVIGELVANLNTVMGHIAARNDDLSDLLATLQRYVSGLAEDREPIGEAVDAIGDLTRTTAGFLREAREPLKRDIAGLRSLATLLDDNNETVERFLRRLPGKVAKITPTASYGSWFNFYLCQSSGKVTIPSLDIEQQVYPTPLAEQSPRCVR</sequence>
<evidence type="ECO:0000259" key="2">
    <source>
        <dbReference type="Pfam" id="PF02470"/>
    </source>
</evidence>
<protein>
    <submittedName>
        <fullName evidence="4">MCE family protein</fullName>
    </submittedName>
</protein>
<dbReference type="InterPro" id="IPR005693">
    <property type="entry name" value="Mce"/>
</dbReference>
<dbReference type="EMBL" id="JBHSXX010000001">
    <property type="protein sequence ID" value="MFC6870587.1"/>
    <property type="molecule type" value="Genomic_DNA"/>
</dbReference>
<dbReference type="Proteomes" id="UP001596337">
    <property type="component" value="Unassembled WGS sequence"/>
</dbReference>
<feature type="transmembrane region" description="Helical" evidence="1">
    <location>
        <begin position="12"/>
        <end position="31"/>
    </location>
</feature>
<evidence type="ECO:0000256" key="1">
    <source>
        <dbReference type="SAM" id="Phobius"/>
    </source>
</evidence>
<dbReference type="Pfam" id="PF11887">
    <property type="entry name" value="Mce4_CUP1"/>
    <property type="match status" value="1"/>
</dbReference>
<keyword evidence="5" id="KW-1185">Reference proteome</keyword>
<dbReference type="PANTHER" id="PTHR33371:SF17">
    <property type="entry name" value="MCE-FAMILY PROTEIN MCE1B"/>
    <property type="match status" value="1"/>
</dbReference>
<comment type="caution">
    <text evidence="4">The sequence shown here is derived from an EMBL/GenBank/DDBJ whole genome shotgun (WGS) entry which is preliminary data.</text>
</comment>
<keyword evidence="1" id="KW-1133">Transmembrane helix</keyword>
<keyword evidence="1" id="KW-0812">Transmembrane</keyword>
<reference evidence="5" key="1">
    <citation type="journal article" date="2019" name="Int. J. Syst. Evol. Microbiol.">
        <title>The Global Catalogue of Microorganisms (GCM) 10K type strain sequencing project: providing services to taxonomists for standard genome sequencing and annotation.</title>
        <authorList>
            <consortium name="The Broad Institute Genomics Platform"/>
            <consortium name="The Broad Institute Genome Sequencing Center for Infectious Disease"/>
            <person name="Wu L."/>
            <person name="Ma J."/>
        </authorList>
    </citation>
    <scope>NUCLEOTIDE SEQUENCE [LARGE SCALE GENOMIC DNA]</scope>
    <source>
        <strain evidence="5">KCTC 32255</strain>
    </source>
</reference>
<dbReference type="InterPro" id="IPR003399">
    <property type="entry name" value="Mce/MlaD"/>
</dbReference>
<feature type="domain" description="Mce/MlaD" evidence="2">
    <location>
        <begin position="39"/>
        <end position="114"/>
    </location>
</feature>
<dbReference type="Pfam" id="PF02470">
    <property type="entry name" value="MlaD"/>
    <property type="match status" value="1"/>
</dbReference>
<accession>A0ABW2C7U8</accession>
<dbReference type="InterPro" id="IPR024516">
    <property type="entry name" value="Mce_C"/>
</dbReference>
<dbReference type="PANTHER" id="PTHR33371">
    <property type="entry name" value="INTERMEMBRANE PHOSPHOLIPID TRANSPORT SYSTEM BINDING PROTEIN MLAD-RELATED"/>
    <property type="match status" value="1"/>
</dbReference>
<organism evidence="4 5">
    <name type="scientific">Haloechinothrix salitolerans</name>
    <dbReference type="NCBI Taxonomy" id="926830"/>
    <lineage>
        <taxon>Bacteria</taxon>
        <taxon>Bacillati</taxon>
        <taxon>Actinomycetota</taxon>
        <taxon>Actinomycetes</taxon>
        <taxon>Pseudonocardiales</taxon>
        <taxon>Pseudonocardiaceae</taxon>
        <taxon>Haloechinothrix</taxon>
    </lineage>
</organism>
<dbReference type="NCBIfam" id="TIGR00996">
    <property type="entry name" value="Mtu_fam_mce"/>
    <property type="match status" value="1"/>
</dbReference>
<name>A0ABW2C7U8_9PSEU</name>
<gene>
    <name evidence="4" type="ORF">ACFQGD_25985</name>
</gene>
<proteinExistence type="predicted"/>
<dbReference type="RefSeq" id="WP_345399918.1">
    <property type="nucleotide sequence ID" value="NZ_BAABLA010000095.1"/>
</dbReference>
<feature type="domain" description="Mammalian cell entry C-terminal" evidence="3">
    <location>
        <begin position="119"/>
        <end position="323"/>
    </location>
</feature>
<evidence type="ECO:0000313" key="4">
    <source>
        <dbReference type="EMBL" id="MFC6870587.1"/>
    </source>
</evidence>
<dbReference type="InterPro" id="IPR052336">
    <property type="entry name" value="MlaD_Phospholipid_Transporter"/>
</dbReference>
<evidence type="ECO:0000259" key="3">
    <source>
        <dbReference type="Pfam" id="PF11887"/>
    </source>
</evidence>
<evidence type="ECO:0000313" key="5">
    <source>
        <dbReference type="Proteomes" id="UP001596337"/>
    </source>
</evidence>
<keyword evidence="1" id="KW-0472">Membrane</keyword>